<evidence type="ECO:0008006" key="2">
    <source>
        <dbReference type="Google" id="ProtNLM"/>
    </source>
</evidence>
<dbReference type="Pfam" id="PF03130">
    <property type="entry name" value="HEAT_PBS"/>
    <property type="match status" value="1"/>
</dbReference>
<dbReference type="SMART" id="SM00567">
    <property type="entry name" value="EZ_HEAT"/>
    <property type="match status" value="4"/>
</dbReference>
<dbReference type="AlphaFoldDB" id="A0A0F9SXR7"/>
<sequence length="532" mass="61018">MLKTGMPAEIFQRREEFGLKNSFNMLTEIIEADKDDNKRRESVKFLGLISDDSSQLKKACFETLENLLVSDDKIEIKCEAAKALGRIKYEKSLKPLNWALEQKPVNNDIKLSVLKAIHKTRFEEPEIKLFINELDNEFRSIKDFVSIQLLSLEPEKLVNLFLITLKDKKFSNRHHTEVLRLLGYEISSINVSFEDTSYIKIKYPGILVSLNQYKNTLLDVITQNLRVDDSNLMDSVLTILKILKSEIVEDLIKYLLIDDFIVKKNAVILCGRLKLKETADLLITNLDNIYNEVSIAAIEALGEIGDLSTVPELLNILDIEDISFEYTDLDMKLYILDAIKKIFVNNPSPSYDFLYSALETDNITVRESIAFILGEIGKDEFLDPLVGLLKATMNLDVRKNTIIALGKIGNVNSLEDLVQIIEDKNSYWLIKKVAIDAIYNTVQKNWYRVREGEKDIIRLLNKNIARLIDHLGTYQDENFRVKLGLIKLLENYGGKGALSSLLKRVNDFHRVVRIYASNAIKKIEEMLELENS</sequence>
<gene>
    <name evidence="1" type="ORF">LCGC14_0721020</name>
</gene>
<dbReference type="Gene3D" id="1.25.10.10">
    <property type="entry name" value="Leucine-rich Repeat Variant"/>
    <property type="match status" value="3"/>
</dbReference>
<organism evidence="1">
    <name type="scientific">marine sediment metagenome</name>
    <dbReference type="NCBI Taxonomy" id="412755"/>
    <lineage>
        <taxon>unclassified sequences</taxon>
        <taxon>metagenomes</taxon>
        <taxon>ecological metagenomes</taxon>
    </lineage>
</organism>
<dbReference type="GO" id="GO:0016491">
    <property type="term" value="F:oxidoreductase activity"/>
    <property type="evidence" value="ECO:0007669"/>
    <property type="project" value="TreeGrafter"/>
</dbReference>
<dbReference type="SUPFAM" id="SSF48371">
    <property type="entry name" value="ARM repeat"/>
    <property type="match status" value="1"/>
</dbReference>
<dbReference type="Pfam" id="PF13646">
    <property type="entry name" value="HEAT_2"/>
    <property type="match status" value="2"/>
</dbReference>
<comment type="caution">
    <text evidence="1">The sequence shown here is derived from an EMBL/GenBank/DDBJ whole genome shotgun (WGS) entry which is preliminary data.</text>
</comment>
<dbReference type="InterPro" id="IPR011989">
    <property type="entry name" value="ARM-like"/>
</dbReference>
<protein>
    <recommendedName>
        <fullName evidence="2">Condensin complex subunit 1 C-terminal domain-containing protein</fullName>
    </recommendedName>
</protein>
<evidence type="ECO:0000313" key="1">
    <source>
        <dbReference type="EMBL" id="KKN41656.1"/>
    </source>
</evidence>
<dbReference type="PANTHER" id="PTHR12697">
    <property type="entry name" value="PBS LYASE HEAT-LIKE PROTEIN"/>
    <property type="match status" value="1"/>
</dbReference>
<reference evidence="1" key="1">
    <citation type="journal article" date="2015" name="Nature">
        <title>Complex archaea that bridge the gap between prokaryotes and eukaryotes.</title>
        <authorList>
            <person name="Spang A."/>
            <person name="Saw J.H."/>
            <person name="Jorgensen S.L."/>
            <person name="Zaremba-Niedzwiedzka K."/>
            <person name="Martijn J."/>
            <person name="Lind A.E."/>
            <person name="van Eijk R."/>
            <person name="Schleper C."/>
            <person name="Guy L."/>
            <person name="Ettema T.J."/>
        </authorList>
    </citation>
    <scope>NUCLEOTIDE SEQUENCE</scope>
</reference>
<name>A0A0F9SXR7_9ZZZZ</name>
<dbReference type="InterPro" id="IPR004155">
    <property type="entry name" value="PBS_lyase_HEAT"/>
</dbReference>
<dbReference type="EMBL" id="LAZR01001634">
    <property type="protein sequence ID" value="KKN41656.1"/>
    <property type="molecule type" value="Genomic_DNA"/>
</dbReference>
<dbReference type="PANTHER" id="PTHR12697:SF5">
    <property type="entry name" value="DEOXYHYPUSINE HYDROXYLASE"/>
    <property type="match status" value="1"/>
</dbReference>
<dbReference type="InterPro" id="IPR016024">
    <property type="entry name" value="ARM-type_fold"/>
</dbReference>
<accession>A0A0F9SXR7</accession>
<proteinExistence type="predicted"/>